<sequence length="75" mass="8831">MRRSLSFGRSDLITPQQIIGFWAREVSHQWEDPTTFRSSNLECKCGAEDEEEPYENPAMFDPHLQYENTDNHNAR</sequence>
<organism evidence="2 3">
    <name type="scientific">Romanomermis culicivorax</name>
    <name type="common">Nematode worm</name>
    <dbReference type="NCBI Taxonomy" id="13658"/>
    <lineage>
        <taxon>Eukaryota</taxon>
        <taxon>Metazoa</taxon>
        <taxon>Ecdysozoa</taxon>
        <taxon>Nematoda</taxon>
        <taxon>Enoplea</taxon>
        <taxon>Dorylaimia</taxon>
        <taxon>Mermithida</taxon>
        <taxon>Mermithoidea</taxon>
        <taxon>Mermithidae</taxon>
        <taxon>Romanomermis</taxon>
    </lineage>
</organism>
<evidence type="ECO:0000313" key="2">
    <source>
        <dbReference type="Proteomes" id="UP000887565"/>
    </source>
</evidence>
<keyword evidence="2" id="KW-1185">Reference proteome</keyword>
<reference evidence="3" key="1">
    <citation type="submission" date="2022-11" db="UniProtKB">
        <authorList>
            <consortium name="WormBaseParasite"/>
        </authorList>
    </citation>
    <scope>IDENTIFICATION</scope>
</reference>
<dbReference type="WBParaSite" id="nRc.2.0.1.t05979-RA">
    <property type="protein sequence ID" value="nRc.2.0.1.t05979-RA"/>
    <property type="gene ID" value="nRc.2.0.1.g05979"/>
</dbReference>
<feature type="region of interest" description="Disordered" evidence="1">
    <location>
        <begin position="47"/>
        <end position="75"/>
    </location>
</feature>
<proteinExistence type="predicted"/>
<protein>
    <submittedName>
        <fullName evidence="3">Uncharacterized protein</fullName>
    </submittedName>
</protein>
<evidence type="ECO:0000313" key="3">
    <source>
        <dbReference type="WBParaSite" id="nRc.2.0.1.t05979-RA"/>
    </source>
</evidence>
<dbReference type="Proteomes" id="UP000887565">
    <property type="component" value="Unplaced"/>
</dbReference>
<dbReference type="AlphaFoldDB" id="A0A915HVQ1"/>
<evidence type="ECO:0000256" key="1">
    <source>
        <dbReference type="SAM" id="MobiDB-lite"/>
    </source>
</evidence>
<name>A0A915HVQ1_ROMCU</name>
<accession>A0A915HVQ1</accession>